<organism evidence="1 2">
    <name type="scientific">Lojkania enalia</name>
    <dbReference type="NCBI Taxonomy" id="147567"/>
    <lineage>
        <taxon>Eukaryota</taxon>
        <taxon>Fungi</taxon>
        <taxon>Dikarya</taxon>
        <taxon>Ascomycota</taxon>
        <taxon>Pezizomycotina</taxon>
        <taxon>Dothideomycetes</taxon>
        <taxon>Pleosporomycetidae</taxon>
        <taxon>Pleosporales</taxon>
        <taxon>Pleosporales incertae sedis</taxon>
        <taxon>Lojkania</taxon>
    </lineage>
</organism>
<comment type="caution">
    <text evidence="1">The sequence shown here is derived from an EMBL/GenBank/DDBJ whole genome shotgun (WGS) entry which is preliminary data.</text>
</comment>
<protein>
    <submittedName>
        <fullName evidence="1">Uncharacterized protein</fullName>
    </submittedName>
</protein>
<name>A0A9P4N5T5_9PLEO</name>
<sequence>MKESFKNRTNQFELLSNLIEQEPDFGEISFQCSTTSTELPPSSAIADDPLEDVMPLHAYVLENEDIISVVHHISEIAAEDEIPLAFAGWLHNFAYRIIQLICAECHPYFGNHIKLADEYLVRKDMELKRLLGDREEFQISTRDFNDCSNGDGLIWPCYVFESFRNSPRDDCEFMDLVDRQPIAKFFSLPPEEAQARKEILKASKDRVTSRGSDDT</sequence>
<proteinExistence type="predicted"/>
<dbReference type="AlphaFoldDB" id="A0A9P4N5T5"/>
<evidence type="ECO:0000313" key="2">
    <source>
        <dbReference type="Proteomes" id="UP000800093"/>
    </source>
</evidence>
<reference evidence="2" key="1">
    <citation type="journal article" date="2020" name="Stud. Mycol.">
        <title>101 Dothideomycetes genomes: A test case for predicting lifestyles and emergence of pathogens.</title>
        <authorList>
            <person name="Haridas S."/>
            <person name="Albert R."/>
            <person name="Binder M."/>
            <person name="Bloem J."/>
            <person name="LaButti K."/>
            <person name="Salamov A."/>
            <person name="Andreopoulos B."/>
            <person name="Baker S."/>
            <person name="Barry K."/>
            <person name="Bills G."/>
            <person name="Bluhm B."/>
            <person name="Cannon C."/>
            <person name="Castanera R."/>
            <person name="Culley D."/>
            <person name="Daum C."/>
            <person name="Ezra D."/>
            <person name="Gonzalez J."/>
            <person name="Henrissat B."/>
            <person name="Kuo A."/>
            <person name="Liang C."/>
            <person name="Lipzen A."/>
            <person name="Lutzoni F."/>
            <person name="Magnuson J."/>
            <person name="Mondo S."/>
            <person name="Nolan M."/>
            <person name="Ohm R."/>
            <person name="Pangilinan J."/>
            <person name="Park H.-J."/>
            <person name="Ramirez L."/>
            <person name="Alfaro M."/>
            <person name="Sun H."/>
            <person name="Tritt A."/>
            <person name="Yoshinaga Y."/>
            <person name="Zwiers L.-H."/>
            <person name="Turgeon B."/>
            <person name="Goodwin S."/>
            <person name="Spatafora J."/>
            <person name="Crous P."/>
            <person name="Grigoriev I."/>
        </authorList>
    </citation>
    <scope>NUCLEOTIDE SEQUENCE [LARGE SCALE GENOMIC DNA]</scope>
    <source>
        <strain evidence="2">CBS 304.66</strain>
    </source>
</reference>
<dbReference type="EMBL" id="ML986598">
    <property type="protein sequence ID" value="KAF2266533.1"/>
    <property type="molecule type" value="Genomic_DNA"/>
</dbReference>
<keyword evidence="2" id="KW-1185">Reference proteome</keyword>
<evidence type="ECO:0000313" key="1">
    <source>
        <dbReference type="EMBL" id="KAF2266533.1"/>
    </source>
</evidence>
<dbReference type="Proteomes" id="UP000800093">
    <property type="component" value="Unassembled WGS sequence"/>
</dbReference>
<gene>
    <name evidence="1" type="ORF">CC78DRAFT_149745</name>
</gene>
<accession>A0A9P4N5T5</accession>